<feature type="region of interest" description="Disordered" evidence="2">
    <location>
        <begin position="323"/>
        <end position="346"/>
    </location>
</feature>
<gene>
    <name evidence="4" type="ORF">FGO68_gene1684</name>
</gene>
<dbReference type="GO" id="GO:0003676">
    <property type="term" value="F:nucleic acid binding"/>
    <property type="evidence" value="ECO:0007669"/>
    <property type="project" value="InterPro"/>
</dbReference>
<keyword evidence="1" id="KW-0863">Zinc-finger</keyword>
<name>A0A8J8SWU2_HALGN</name>
<dbReference type="PROSITE" id="PS51265">
    <property type="entry name" value="ZF_DBF4"/>
    <property type="match status" value="1"/>
</dbReference>
<keyword evidence="1" id="KW-0479">Metal-binding</keyword>
<dbReference type="GO" id="GO:0008270">
    <property type="term" value="F:zinc ion binding"/>
    <property type="evidence" value="ECO:0007669"/>
    <property type="project" value="UniProtKB-KW"/>
</dbReference>
<reference evidence="4" key="1">
    <citation type="submission" date="2019-06" db="EMBL/GenBank/DDBJ databases">
        <authorList>
            <person name="Zheng W."/>
        </authorList>
    </citation>
    <scope>NUCLEOTIDE SEQUENCE</scope>
    <source>
        <strain evidence="4">QDHG01</strain>
    </source>
</reference>
<dbReference type="AlphaFoldDB" id="A0A8J8SWU2"/>
<comment type="caution">
    <text evidence="4">The sequence shown here is derived from an EMBL/GenBank/DDBJ whole genome shotgun (WGS) entry which is preliminary data.</text>
</comment>
<evidence type="ECO:0000313" key="5">
    <source>
        <dbReference type="Proteomes" id="UP000785679"/>
    </source>
</evidence>
<evidence type="ECO:0000256" key="2">
    <source>
        <dbReference type="SAM" id="MobiDB-lite"/>
    </source>
</evidence>
<accession>A0A8J8SWU2</accession>
<protein>
    <recommendedName>
        <fullName evidence="3">DBF4-type domain-containing protein</fullName>
    </recommendedName>
</protein>
<keyword evidence="5" id="KW-1185">Reference proteome</keyword>
<dbReference type="InterPro" id="IPR006572">
    <property type="entry name" value="Znf_DBF"/>
</dbReference>
<keyword evidence="1" id="KW-0862">Zinc</keyword>
<organism evidence="4 5">
    <name type="scientific">Halteria grandinella</name>
    <dbReference type="NCBI Taxonomy" id="5974"/>
    <lineage>
        <taxon>Eukaryota</taxon>
        <taxon>Sar</taxon>
        <taxon>Alveolata</taxon>
        <taxon>Ciliophora</taxon>
        <taxon>Intramacronucleata</taxon>
        <taxon>Spirotrichea</taxon>
        <taxon>Stichotrichia</taxon>
        <taxon>Sporadotrichida</taxon>
        <taxon>Halteriidae</taxon>
        <taxon>Halteria</taxon>
    </lineage>
</organism>
<sequence length="582" mass="66545">MQDLKRIFSWVSCLKSEFKGCNQSETQLALKWFTKRDVTRTLNNLVASGNQEQVQRAFAVVEIEKQPQASLHEFQCHLFDVNDQQPRGGSGSQSQSQGEFFKIQHQNICLPHYRRDAPRGVQVLLTDFEYQDFKLREAEIEHGYQQHLAQHEEQQSNCVDFLKLESPLAEPIPSKQFCEACGDSFKCYLTHVSSVHHQYRLHQMNNTFYVEIDRFLEDMRQEKALKEGSKNILDYYSKQMQDTQSFLSKFKKGSTPCGVNVQKPLETPKKVTLIKSSPTGMLGQNPELEDSQVNFPFKSGILNQRRFGPEPSPLKVPTQLLLAEDESSDSQQDSSYSESKRDATNKYENTESKYEATLDNQDQTLQQDEAYNEASVKEPSVPLQSANKTFMGLLSSNKEQTGSHQNNYLRHQIQSPPRQQINSFQLEPSSVHQTSQVILSNIYNQIFKKQPLGLQKPAFEPNIPSTKLAFGNPESKLSLKRREQLLYCGQKRRKSSDAKTSEQLKRQRVGPFLCQRNLEEVESLRQYSQSNPGNMSVNSKAILQEQDSESEMEHGSLSQISCRQSEMMQSLGAGALFEIPQI</sequence>
<dbReference type="EMBL" id="RRYP01018245">
    <property type="protein sequence ID" value="TNV73714.1"/>
    <property type="molecule type" value="Genomic_DNA"/>
</dbReference>
<evidence type="ECO:0000259" key="3">
    <source>
        <dbReference type="PROSITE" id="PS51265"/>
    </source>
</evidence>
<proteinExistence type="predicted"/>
<dbReference type="Proteomes" id="UP000785679">
    <property type="component" value="Unassembled WGS sequence"/>
</dbReference>
<dbReference type="OrthoDB" id="10689117at2759"/>
<feature type="domain" description="DBF4-type" evidence="3">
    <location>
        <begin position="171"/>
        <end position="222"/>
    </location>
</feature>
<evidence type="ECO:0000313" key="4">
    <source>
        <dbReference type="EMBL" id="TNV73714.1"/>
    </source>
</evidence>
<evidence type="ECO:0000256" key="1">
    <source>
        <dbReference type="PROSITE-ProRule" id="PRU00600"/>
    </source>
</evidence>